<dbReference type="AlphaFoldDB" id="A0AAD9L3F2"/>
<proteinExistence type="predicted"/>
<organism evidence="2 3">
    <name type="scientific">Ridgeia piscesae</name>
    <name type="common">Tubeworm</name>
    <dbReference type="NCBI Taxonomy" id="27915"/>
    <lineage>
        <taxon>Eukaryota</taxon>
        <taxon>Metazoa</taxon>
        <taxon>Spiralia</taxon>
        <taxon>Lophotrochozoa</taxon>
        <taxon>Annelida</taxon>
        <taxon>Polychaeta</taxon>
        <taxon>Sedentaria</taxon>
        <taxon>Canalipalpata</taxon>
        <taxon>Sabellida</taxon>
        <taxon>Siboglinidae</taxon>
        <taxon>Ridgeia</taxon>
    </lineage>
</organism>
<protein>
    <submittedName>
        <fullName evidence="2">Uncharacterized protein</fullName>
    </submittedName>
</protein>
<evidence type="ECO:0000313" key="2">
    <source>
        <dbReference type="EMBL" id="KAK2181738.1"/>
    </source>
</evidence>
<evidence type="ECO:0000256" key="1">
    <source>
        <dbReference type="SAM" id="MobiDB-lite"/>
    </source>
</evidence>
<feature type="compositionally biased region" description="Basic and acidic residues" evidence="1">
    <location>
        <begin position="142"/>
        <end position="162"/>
    </location>
</feature>
<gene>
    <name evidence="2" type="ORF">NP493_383g01008</name>
</gene>
<reference evidence="2" key="1">
    <citation type="journal article" date="2023" name="Mol. Biol. Evol.">
        <title>Third-Generation Sequencing Reveals the Adaptive Role of the Epigenome in Three Deep-Sea Polychaetes.</title>
        <authorList>
            <person name="Perez M."/>
            <person name="Aroh O."/>
            <person name="Sun Y."/>
            <person name="Lan Y."/>
            <person name="Juniper S.K."/>
            <person name="Young C.R."/>
            <person name="Angers B."/>
            <person name="Qian P.Y."/>
        </authorList>
    </citation>
    <scope>NUCLEOTIDE SEQUENCE</scope>
    <source>
        <strain evidence="2">R07B-5</strain>
    </source>
</reference>
<dbReference type="Proteomes" id="UP001209878">
    <property type="component" value="Unassembled WGS sequence"/>
</dbReference>
<sequence>MTGTSYAAHALRVHGVANYSLDARLVEDEDEIYLRVWRPPGDDSDIADRLRKNTYSWGAKTVPLQTPARPSSSVVPIIANPLPAFQQVPEEKVDVIVTRLTKTTTVAVRARYAKPSDDLQMLMRQKKPAKTGHGILRSSRHAPPDDKAVRFRETPESAHIAE</sequence>
<feature type="region of interest" description="Disordered" evidence="1">
    <location>
        <begin position="127"/>
        <end position="162"/>
    </location>
</feature>
<accession>A0AAD9L3F2</accession>
<name>A0AAD9L3F2_RIDPI</name>
<keyword evidence="3" id="KW-1185">Reference proteome</keyword>
<evidence type="ECO:0000313" key="3">
    <source>
        <dbReference type="Proteomes" id="UP001209878"/>
    </source>
</evidence>
<comment type="caution">
    <text evidence="2">The sequence shown here is derived from an EMBL/GenBank/DDBJ whole genome shotgun (WGS) entry which is preliminary data.</text>
</comment>
<dbReference type="EMBL" id="JAODUO010000383">
    <property type="protein sequence ID" value="KAK2181738.1"/>
    <property type="molecule type" value="Genomic_DNA"/>
</dbReference>